<dbReference type="Gene3D" id="1.20.1740.10">
    <property type="entry name" value="Amino acid/polyamine transporter I"/>
    <property type="match status" value="1"/>
</dbReference>
<dbReference type="Proteomes" id="UP000471120">
    <property type="component" value="Unassembled WGS sequence"/>
</dbReference>
<dbReference type="InterPro" id="IPR002293">
    <property type="entry name" value="AA/rel_permease1"/>
</dbReference>
<dbReference type="GO" id="GO:0005886">
    <property type="term" value="C:plasma membrane"/>
    <property type="evidence" value="ECO:0007669"/>
    <property type="project" value="UniProtKB-SubCell"/>
</dbReference>
<dbReference type="PANTHER" id="PTHR42770:SF11">
    <property type="entry name" value="INNER MEMBRANE TRANSPORT PROTEIN YBAT"/>
    <property type="match status" value="1"/>
</dbReference>
<evidence type="ECO:0000256" key="2">
    <source>
        <dbReference type="ARBA" id="ARBA00022475"/>
    </source>
</evidence>
<feature type="transmembrane region" description="Helical" evidence="6">
    <location>
        <begin position="152"/>
        <end position="170"/>
    </location>
</feature>
<evidence type="ECO:0000313" key="7">
    <source>
        <dbReference type="EMBL" id="TXG91951.1"/>
    </source>
</evidence>
<feature type="transmembrane region" description="Helical" evidence="6">
    <location>
        <begin position="378"/>
        <end position="395"/>
    </location>
</feature>
<name>A0A6P2CJL5_9NOCA</name>
<evidence type="ECO:0000313" key="8">
    <source>
        <dbReference type="Proteomes" id="UP000471120"/>
    </source>
</evidence>
<dbReference type="EMBL" id="QRCM01000001">
    <property type="protein sequence ID" value="TXG91951.1"/>
    <property type="molecule type" value="Genomic_DNA"/>
</dbReference>
<evidence type="ECO:0000256" key="3">
    <source>
        <dbReference type="ARBA" id="ARBA00022692"/>
    </source>
</evidence>
<evidence type="ECO:0000256" key="1">
    <source>
        <dbReference type="ARBA" id="ARBA00004651"/>
    </source>
</evidence>
<dbReference type="PANTHER" id="PTHR42770">
    <property type="entry name" value="AMINO ACID TRANSPORTER-RELATED"/>
    <property type="match status" value="1"/>
</dbReference>
<feature type="transmembrane region" description="Helical" evidence="6">
    <location>
        <begin position="37"/>
        <end position="58"/>
    </location>
</feature>
<feature type="transmembrane region" description="Helical" evidence="6">
    <location>
        <begin position="249"/>
        <end position="271"/>
    </location>
</feature>
<feature type="transmembrane region" description="Helical" evidence="6">
    <location>
        <begin position="217"/>
        <end position="237"/>
    </location>
</feature>
<proteinExistence type="predicted"/>
<feature type="transmembrane region" description="Helical" evidence="6">
    <location>
        <begin position="431"/>
        <end position="453"/>
    </location>
</feature>
<gene>
    <name evidence="7" type="ORF">DW322_19410</name>
</gene>
<evidence type="ECO:0000256" key="6">
    <source>
        <dbReference type="SAM" id="Phobius"/>
    </source>
</evidence>
<keyword evidence="3 6" id="KW-0812">Transmembrane</keyword>
<organism evidence="7 8">
    <name type="scientific">Rhodococcus rhodnii</name>
    <dbReference type="NCBI Taxonomy" id="38312"/>
    <lineage>
        <taxon>Bacteria</taxon>
        <taxon>Bacillati</taxon>
        <taxon>Actinomycetota</taxon>
        <taxon>Actinomycetes</taxon>
        <taxon>Mycobacteriales</taxon>
        <taxon>Nocardiaceae</taxon>
        <taxon>Rhodococcus</taxon>
    </lineage>
</organism>
<keyword evidence="4 6" id="KW-1133">Transmembrane helix</keyword>
<protein>
    <submittedName>
        <fullName evidence="7">APC family permease</fullName>
    </submittedName>
</protein>
<feature type="transmembrane region" description="Helical" evidence="6">
    <location>
        <begin position="177"/>
        <end position="197"/>
    </location>
</feature>
<feature type="transmembrane region" description="Helical" evidence="6">
    <location>
        <begin position="128"/>
        <end position="146"/>
    </location>
</feature>
<dbReference type="PIRSF" id="PIRSF006060">
    <property type="entry name" value="AA_transporter"/>
    <property type="match status" value="1"/>
</dbReference>
<dbReference type="AlphaFoldDB" id="A0A6P2CJL5"/>
<feature type="transmembrane region" description="Helical" evidence="6">
    <location>
        <begin position="64"/>
        <end position="85"/>
    </location>
</feature>
<evidence type="ECO:0000256" key="5">
    <source>
        <dbReference type="ARBA" id="ARBA00023136"/>
    </source>
</evidence>
<dbReference type="Pfam" id="PF13520">
    <property type="entry name" value="AA_permease_2"/>
    <property type="match status" value="1"/>
</dbReference>
<comment type="caution">
    <text evidence="7">The sequence shown here is derived from an EMBL/GenBank/DDBJ whole genome shotgun (WGS) entry which is preliminary data.</text>
</comment>
<feature type="transmembrane region" description="Helical" evidence="6">
    <location>
        <begin position="291"/>
        <end position="316"/>
    </location>
</feature>
<reference evidence="7 8" key="1">
    <citation type="submission" date="2018-07" db="EMBL/GenBank/DDBJ databases">
        <title>Genome sequence of Rhodococcus rhodnii ATCC 35071 from Rhodnius prolixus.</title>
        <authorList>
            <person name="Patel V."/>
            <person name="Vogel K.J."/>
        </authorList>
    </citation>
    <scope>NUCLEOTIDE SEQUENCE [LARGE SCALE GENOMIC DNA]</scope>
    <source>
        <strain evidence="7 8">ATCC 35071</strain>
    </source>
</reference>
<comment type="subcellular location">
    <subcellularLocation>
        <location evidence="1">Cell membrane</location>
        <topology evidence="1">Multi-pass membrane protein</topology>
    </subcellularLocation>
</comment>
<dbReference type="RefSeq" id="WP_010837484.1">
    <property type="nucleotide sequence ID" value="NZ_QRCM01000001.1"/>
</dbReference>
<dbReference type="InterPro" id="IPR050367">
    <property type="entry name" value="APC_superfamily"/>
</dbReference>
<keyword evidence="5 6" id="KW-0472">Membrane</keyword>
<feature type="transmembrane region" description="Helical" evidence="6">
    <location>
        <begin position="337"/>
        <end position="358"/>
    </location>
</feature>
<evidence type="ECO:0000256" key="4">
    <source>
        <dbReference type="ARBA" id="ARBA00022989"/>
    </source>
</evidence>
<accession>A0A6P2CJL5</accession>
<feature type="transmembrane region" description="Helical" evidence="6">
    <location>
        <begin position="404"/>
        <end position="425"/>
    </location>
</feature>
<dbReference type="GO" id="GO:0022857">
    <property type="term" value="F:transmembrane transporter activity"/>
    <property type="evidence" value="ECO:0007669"/>
    <property type="project" value="InterPro"/>
</dbReference>
<sequence length="511" mass="52419">MSALSDAIARSFSVREPDSAPSPLSALGRRRLSGAEVFAQSVATTAPAASMVIVPVTLIAHGMLLSGLVVIVLATILISSVALCVSQFTRRMIAAGGLYSFVAQGLGRRSALTSALAMLAKYLASASMTLYHGGYAVVTLLGAVGIDASGTLARVCIYGTIAIALLSLLVRGVKVAAIAILVVEACSLVFIVVLMVFAGSSGQPPQVSPADTPSMLAIVLVVIFSLAGFESATFVGPEARRPYTSVTRTVLWTPVVCGALFVFAAWATWSGRSGTVVNAYLHGTSTGVDGAVVVTLQAALTFSWLASATASANAASRLLYTLGLERTLPHAFSRVHLAFRTPATALAAFVTVIAAAAITTTVVGRTVVFAQLQPVTRAAVIASYVLVAVASVAFVRRIREQTPAVMGACGAGTTAGVGVVAAMLWTNLQTHTWNVPVVIVGLGMSGCVWYLVLRRRAPRSLLRIGVFDRPGSDDVLPGAGRYDTDAVGDLVLSAEPGTAGGSGTTGGRGGP</sequence>
<keyword evidence="2" id="KW-1003">Cell membrane</keyword>